<evidence type="ECO:0000313" key="2">
    <source>
        <dbReference type="Proteomes" id="UP000297777"/>
    </source>
</evidence>
<evidence type="ECO:0000313" key="1">
    <source>
        <dbReference type="EMBL" id="TGO14425.1"/>
    </source>
</evidence>
<comment type="caution">
    <text evidence="1">The sequence shown here is derived from an EMBL/GenBank/DDBJ whole genome shotgun (WGS) entry which is preliminary data.</text>
</comment>
<accession>A0A4Z1EQE7</accession>
<keyword evidence="2" id="KW-1185">Reference proteome</keyword>
<dbReference type="AlphaFoldDB" id="A0A4Z1EQE7"/>
<reference evidence="1 2" key="1">
    <citation type="submission" date="2017-12" db="EMBL/GenBank/DDBJ databases">
        <title>Comparative genomics of Botrytis spp.</title>
        <authorList>
            <person name="Valero-Jimenez C.A."/>
            <person name="Tapia P."/>
            <person name="Veloso J."/>
            <person name="Silva-Moreno E."/>
            <person name="Staats M."/>
            <person name="Valdes J.H."/>
            <person name="Van Kan J.A.L."/>
        </authorList>
    </citation>
    <scope>NUCLEOTIDE SEQUENCE [LARGE SCALE GENOMIC DNA]</scope>
    <source>
        <strain evidence="1 2">Bt9001</strain>
    </source>
</reference>
<dbReference type="Proteomes" id="UP000297777">
    <property type="component" value="Unassembled WGS sequence"/>
</dbReference>
<gene>
    <name evidence="1" type="ORF">BTUL_0053g00240</name>
</gene>
<protein>
    <submittedName>
        <fullName evidence="1">Uncharacterized protein</fullName>
    </submittedName>
</protein>
<organism evidence="1 2">
    <name type="scientific">Botrytis tulipae</name>
    <dbReference type="NCBI Taxonomy" id="87230"/>
    <lineage>
        <taxon>Eukaryota</taxon>
        <taxon>Fungi</taxon>
        <taxon>Dikarya</taxon>
        <taxon>Ascomycota</taxon>
        <taxon>Pezizomycotina</taxon>
        <taxon>Leotiomycetes</taxon>
        <taxon>Helotiales</taxon>
        <taxon>Sclerotiniaceae</taxon>
        <taxon>Botrytis</taxon>
    </lineage>
</organism>
<dbReference type="EMBL" id="PQXH01000053">
    <property type="protein sequence ID" value="TGO14425.1"/>
    <property type="molecule type" value="Genomic_DNA"/>
</dbReference>
<dbReference type="OrthoDB" id="10360832at2759"/>
<name>A0A4Z1EQE7_9HELO</name>
<sequence length="114" mass="13207">MLFAWDKVIHWYLSLYGEGSRLTNAHLGTRVFLEQFYTGEERRKLSFPLFLATSSSSTLGEYLVLTYRAYLIDVTVTVTVTGSNKNIMDIELLTIISKNQQSPSREEVWIHKDR</sequence>
<proteinExistence type="predicted"/>